<keyword evidence="1" id="KW-0597">Phosphoprotein</keyword>
<feature type="domain" description="Response regulatory" evidence="2">
    <location>
        <begin position="7"/>
        <end position="124"/>
    </location>
</feature>
<dbReference type="PROSITE" id="PS50887">
    <property type="entry name" value="GGDEF"/>
    <property type="match status" value="1"/>
</dbReference>
<dbReference type="SMART" id="SM00448">
    <property type="entry name" value="REC"/>
    <property type="match status" value="1"/>
</dbReference>
<evidence type="ECO:0000259" key="3">
    <source>
        <dbReference type="PROSITE" id="PS50883"/>
    </source>
</evidence>
<keyword evidence="6" id="KW-1185">Reference proteome</keyword>
<sequence>MNLPPLAVLLIEDNPADARLVSEYFAEGSDPSCLVTHASTFAEAVSFLEGHQYDVILLDLSLPDSHGLETLHRMHAYAPQMPIIVFTGLDDDELALSAMRHGAQDYLLKGKFDLNLLIRAIRYTMERKRAEAEIKQLAYYDTLTGLPNRTLLMDRLRQALVQAEREQRHAAVFFLDLDRFKSINDSLGHSFGDQLLQIVARRLKECIRSSDTVSRLGGDEFIVVLNTLHSLEDAVRIARKIIDAVSVPITIEGHELFSTVSIGISLFPADGAGEESLLKSADLAMYRAKERGRNTYQFFSQEMNQRALARQQLETQLRRALQHDEFALHYQPLIDMRSNRLIGMEALLRWQHPERGMVGPDEFIPLAEETGLIIPIGEWVLRTACAQTKTWQDEGYRLRVGVNISARQFKQPDFVASVATILAETGLPPATLELELTETALVENIAETITTLNRLKGMGINLAIDDFGTGYSSLSYLKHFPIDRLKIDRTFISEISTNSDDAVIAETIIAMAHSLRKSVVAEGVEHQRQLDFLSLKECDEVQGFYLSKPLPPETFTHFLRQQSPDRD</sequence>
<dbReference type="SUPFAM" id="SSF141868">
    <property type="entry name" value="EAL domain-like"/>
    <property type="match status" value="1"/>
</dbReference>
<reference evidence="5 6" key="1">
    <citation type="submission" date="2022-12" db="EMBL/GenBank/DDBJ databases">
        <title>Polyphasic characterization of Geotalea uranireducens NIT-SL11 newly isolated from a complex of sewage sludge and microbially reduced graphene oxide.</title>
        <authorList>
            <person name="Xie L."/>
            <person name="Yoshida N."/>
            <person name="Meng L."/>
        </authorList>
    </citation>
    <scope>NUCLEOTIDE SEQUENCE [LARGE SCALE GENOMIC DNA]</scope>
    <source>
        <strain evidence="5 6">NIT-SL11</strain>
    </source>
</reference>
<dbReference type="SMART" id="SM00052">
    <property type="entry name" value="EAL"/>
    <property type="match status" value="1"/>
</dbReference>
<evidence type="ECO:0000256" key="1">
    <source>
        <dbReference type="PROSITE-ProRule" id="PRU00169"/>
    </source>
</evidence>
<dbReference type="Proteomes" id="UP001317705">
    <property type="component" value="Chromosome"/>
</dbReference>
<accession>A0ABM8EI03</accession>
<feature type="modified residue" description="4-aspartylphosphate" evidence="1">
    <location>
        <position position="59"/>
    </location>
</feature>
<dbReference type="InterPro" id="IPR029787">
    <property type="entry name" value="Nucleotide_cyclase"/>
</dbReference>
<dbReference type="Gene3D" id="3.40.50.2300">
    <property type="match status" value="1"/>
</dbReference>
<dbReference type="Pfam" id="PF00072">
    <property type="entry name" value="Response_reg"/>
    <property type="match status" value="1"/>
</dbReference>
<dbReference type="Gene3D" id="3.30.70.270">
    <property type="match status" value="1"/>
</dbReference>
<feature type="domain" description="GGDEF" evidence="4">
    <location>
        <begin position="168"/>
        <end position="301"/>
    </location>
</feature>
<dbReference type="NCBIfam" id="TIGR00254">
    <property type="entry name" value="GGDEF"/>
    <property type="match status" value="1"/>
</dbReference>
<protein>
    <recommendedName>
        <fullName evidence="7">GGDEF domain-containing response regulator</fullName>
    </recommendedName>
</protein>
<dbReference type="InterPro" id="IPR035919">
    <property type="entry name" value="EAL_sf"/>
</dbReference>
<dbReference type="SMART" id="SM00267">
    <property type="entry name" value="GGDEF"/>
    <property type="match status" value="1"/>
</dbReference>
<evidence type="ECO:0000313" key="6">
    <source>
        <dbReference type="Proteomes" id="UP001317705"/>
    </source>
</evidence>
<gene>
    <name evidence="5" type="ORF">GURASL_09630</name>
</gene>
<dbReference type="PANTHER" id="PTHR44757:SF2">
    <property type="entry name" value="BIOFILM ARCHITECTURE MAINTENANCE PROTEIN MBAA"/>
    <property type="match status" value="1"/>
</dbReference>
<dbReference type="SUPFAM" id="SSF52172">
    <property type="entry name" value="CheY-like"/>
    <property type="match status" value="1"/>
</dbReference>
<dbReference type="InterPro" id="IPR052155">
    <property type="entry name" value="Biofilm_reg_signaling"/>
</dbReference>
<evidence type="ECO:0000259" key="2">
    <source>
        <dbReference type="PROSITE" id="PS50110"/>
    </source>
</evidence>
<dbReference type="CDD" id="cd17535">
    <property type="entry name" value="REC_NarL-like"/>
    <property type="match status" value="1"/>
</dbReference>
<dbReference type="Gene3D" id="3.20.20.450">
    <property type="entry name" value="EAL domain"/>
    <property type="match status" value="1"/>
</dbReference>
<dbReference type="InterPro" id="IPR000160">
    <property type="entry name" value="GGDEF_dom"/>
</dbReference>
<dbReference type="InterPro" id="IPR043128">
    <property type="entry name" value="Rev_trsase/Diguanyl_cyclase"/>
</dbReference>
<dbReference type="PANTHER" id="PTHR44757">
    <property type="entry name" value="DIGUANYLATE CYCLASE DGCP"/>
    <property type="match status" value="1"/>
</dbReference>
<dbReference type="PROSITE" id="PS50110">
    <property type="entry name" value="RESPONSE_REGULATORY"/>
    <property type="match status" value="1"/>
</dbReference>
<proteinExistence type="predicted"/>
<dbReference type="EMBL" id="AP027151">
    <property type="protein sequence ID" value="BDV42040.1"/>
    <property type="molecule type" value="Genomic_DNA"/>
</dbReference>
<dbReference type="CDD" id="cd01949">
    <property type="entry name" value="GGDEF"/>
    <property type="match status" value="1"/>
</dbReference>
<dbReference type="SUPFAM" id="SSF55073">
    <property type="entry name" value="Nucleotide cyclase"/>
    <property type="match status" value="1"/>
</dbReference>
<dbReference type="PROSITE" id="PS50883">
    <property type="entry name" value="EAL"/>
    <property type="match status" value="1"/>
</dbReference>
<organism evidence="5 6">
    <name type="scientific">Geotalea uraniireducens</name>
    <dbReference type="NCBI Taxonomy" id="351604"/>
    <lineage>
        <taxon>Bacteria</taxon>
        <taxon>Pseudomonadati</taxon>
        <taxon>Thermodesulfobacteriota</taxon>
        <taxon>Desulfuromonadia</taxon>
        <taxon>Geobacterales</taxon>
        <taxon>Geobacteraceae</taxon>
        <taxon>Geotalea</taxon>
    </lineage>
</organism>
<name>A0ABM8EI03_9BACT</name>
<dbReference type="CDD" id="cd01948">
    <property type="entry name" value="EAL"/>
    <property type="match status" value="1"/>
</dbReference>
<dbReference type="InterPro" id="IPR011006">
    <property type="entry name" value="CheY-like_superfamily"/>
</dbReference>
<dbReference type="InterPro" id="IPR058245">
    <property type="entry name" value="NreC/VraR/RcsB-like_REC"/>
</dbReference>
<feature type="domain" description="EAL" evidence="3">
    <location>
        <begin position="310"/>
        <end position="563"/>
    </location>
</feature>
<evidence type="ECO:0008006" key="7">
    <source>
        <dbReference type="Google" id="ProtNLM"/>
    </source>
</evidence>
<dbReference type="Pfam" id="PF00990">
    <property type="entry name" value="GGDEF"/>
    <property type="match status" value="1"/>
</dbReference>
<evidence type="ECO:0000313" key="5">
    <source>
        <dbReference type="EMBL" id="BDV42040.1"/>
    </source>
</evidence>
<dbReference type="InterPro" id="IPR001633">
    <property type="entry name" value="EAL_dom"/>
</dbReference>
<evidence type="ECO:0000259" key="4">
    <source>
        <dbReference type="PROSITE" id="PS50887"/>
    </source>
</evidence>
<dbReference type="RefSeq" id="WP_282002243.1">
    <property type="nucleotide sequence ID" value="NZ_AP027151.1"/>
</dbReference>
<dbReference type="Pfam" id="PF00563">
    <property type="entry name" value="EAL"/>
    <property type="match status" value="1"/>
</dbReference>
<dbReference type="InterPro" id="IPR001789">
    <property type="entry name" value="Sig_transdc_resp-reg_receiver"/>
</dbReference>